<dbReference type="Gene3D" id="6.10.250.620">
    <property type="match status" value="1"/>
</dbReference>
<dbReference type="HAMAP" id="MF_00089">
    <property type="entry name" value="ThiC"/>
    <property type="match status" value="1"/>
</dbReference>
<dbReference type="SFLD" id="SFLDF00407">
    <property type="entry name" value="phosphomethylpyrimidine_syntha"/>
    <property type="match status" value="1"/>
</dbReference>
<feature type="binding site" evidence="10">
    <location>
        <position position="428"/>
    </location>
    <ligand>
        <name>Zn(2+)</name>
        <dbReference type="ChEBI" id="CHEBI:29105"/>
    </ligand>
</feature>
<dbReference type="InterPro" id="IPR002817">
    <property type="entry name" value="ThiC/BzaA/B"/>
</dbReference>
<evidence type="ECO:0000256" key="1">
    <source>
        <dbReference type="ARBA" id="ARBA00003175"/>
    </source>
</evidence>
<keyword evidence="2 10" id="KW-0004">4Fe-4S</keyword>
<feature type="binding site" evidence="10">
    <location>
        <position position="324"/>
    </location>
    <ligand>
        <name>substrate</name>
    </ligand>
</feature>
<evidence type="ECO:0000259" key="11">
    <source>
        <dbReference type="Pfam" id="PF13667"/>
    </source>
</evidence>
<keyword evidence="3 10" id="KW-0949">S-adenosyl-L-methionine</keyword>
<feature type="domain" description="ThiC-associated" evidence="11">
    <location>
        <begin position="16"/>
        <end position="97"/>
    </location>
</feature>
<feature type="binding site" evidence="10">
    <location>
        <position position="572"/>
    </location>
    <ligand>
        <name>[4Fe-4S] cluster</name>
        <dbReference type="ChEBI" id="CHEBI:49883"/>
        <note>4Fe-4S-S-AdoMet</note>
    </ligand>
</feature>
<evidence type="ECO:0000256" key="4">
    <source>
        <dbReference type="ARBA" id="ARBA00022723"/>
    </source>
</evidence>
<evidence type="ECO:0000313" key="12">
    <source>
        <dbReference type="EMBL" id="ALJ00781.1"/>
    </source>
</evidence>
<organism evidence="12 13">
    <name type="scientific">Rufibacter tibetensis</name>
    <dbReference type="NCBI Taxonomy" id="512763"/>
    <lineage>
        <taxon>Bacteria</taxon>
        <taxon>Pseudomonadati</taxon>
        <taxon>Bacteroidota</taxon>
        <taxon>Cytophagia</taxon>
        <taxon>Cytophagales</taxon>
        <taxon>Hymenobacteraceae</taxon>
        <taxon>Rufibacter</taxon>
    </lineage>
</organism>
<dbReference type="NCBIfam" id="NF006763">
    <property type="entry name" value="PRK09284.1"/>
    <property type="match status" value="1"/>
</dbReference>
<dbReference type="PATRIC" id="fig|512763.3.peg.4291"/>
<evidence type="ECO:0000256" key="9">
    <source>
        <dbReference type="ARBA" id="ARBA00023239"/>
    </source>
</evidence>
<dbReference type="UniPathway" id="UPA00060"/>
<proteinExistence type="inferred from homology"/>
<dbReference type="NCBIfam" id="NF009895">
    <property type="entry name" value="PRK13352.1"/>
    <property type="match status" value="1"/>
</dbReference>
<comment type="cofactor">
    <cofactor evidence="10">
        <name>[4Fe-4S] cluster</name>
        <dbReference type="ChEBI" id="CHEBI:49883"/>
    </cofactor>
    <text evidence="10">Binds 1 [4Fe-4S] cluster per subunit. The cluster is coordinated with 3 cysteines and an exchangeable S-adenosyl-L-methionine.</text>
</comment>
<evidence type="ECO:0000256" key="6">
    <source>
        <dbReference type="ARBA" id="ARBA00022977"/>
    </source>
</evidence>
<dbReference type="AlphaFoldDB" id="A0A0P0CFU2"/>
<reference evidence="12 13" key="1">
    <citation type="submission" date="2015-08" db="EMBL/GenBank/DDBJ databases">
        <title>Complete genome sequence of Rufibacter tibetensis strain 1351t, a radiation-resistant bacterium from tibet plateau.</title>
        <authorList>
            <person name="Dai J."/>
        </authorList>
    </citation>
    <scope>NUCLEOTIDE SEQUENCE [LARGE SCALE GENOMIC DNA]</scope>
    <source>
        <strain evidence="12 13">1351</strain>
    </source>
</reference>
<feature type="binding site" evidence="10">
    <location>
        <position position="230"/>
    </location>
    <ligand>
        <name>substrate</name>
    </ligand>
</feature>
<dbReference type="InterPro" id="IPR038521">
    <property type="entry name" value="ThiC/Bza_core_dom"/>
</dbReference>
<evidence type="ECO:0000256" key="7">
    <source>
        <dbReference type="ARBA" id="ARBA00023004"/>
    </source>
</evidence>
<feature type="binding site" evidence="10">
    <location>
        <begin position="385"/>
        <end position="388"/>
    </location>
    <ligand>
        <name>substrate</name>
    </ligand>
</feature>
<evidence type="ECO:0000256" key="10">
    <source>
        <dbReference type="HAMAP-Rule" id="MF_00089"/>
    </source>
</evidence>
<dbReference type="GO" id="GO:0070284">
    <property type="term" value="F:phosphomethylpyrimidine synthase activity"/>
    <property type="evidence" value="ECO:0007669"/>
    <property type="project" value="UniProtKB-EC"/>
</dbReference>
<keyword evidence="5 10" id="KW-0862">Zinc</keyword>
<dbReference type="GO" id="GO:0008270">
    <property type="term" value="F:zinc ion binding"/>
    <property type="evidence" value="ECO:0007669"/>
    <property type="project" value="UniProtKB-UniRule"/>
</dbReference>
<keyword evidence="8 10" id="KW-0411">Iron-sulfur</keyword>
<comment type="similarity">
    <text evidence="10">Belongs to the ThiC family.</text>
</comment>
<dbReference type="GO" id="GO:0009228">
    <property type="term" value="P:thiamine biosynthetic process"/>
    <property type="evidence" value="ECO:0007669"/>
    <property type="project" value="UniProtKB-UniRule"/>
</dbReference>
<comment type="function">
    <text evidence="1 10">Catalyzes the synthesis of the hydroxymethylpyrimidine phosphate (HMP-P) moiety of thiamine from aminoimidazole ribotide (AIR) in a radical S-adenosyl-L-methionine (SAM)-dependent reaction.</text>
</comment>
<dbReference type="GO" id="GO:0051539">
    <property type="term" value="F:4 iron, 4 sulfur cluster binding"/>
    <property type="evidence" value="ECO:0007669"/>
    <property type="project" value="UniProtKB-KW"/>
</dbReference>
<feature type="binding site" evidence="10">
    <location>
        <position position="424"/>
    </location>
    <ligand>
        <name>substrate</name>
    </ligand>
</feature>
<feature type="binding site" evidence="10">
    <location>
        <position position="575"/>
    </location>
    <ligand>
        <name>[4Fe-4S] cluster</name>
        <dbReference type="ChEBI" id="CHEBI:49883"/>
        <note>4Fe-4S-S-AdoMet</note>
    </ligand>
</feature>
<dbReference type="EC" id="4.1.99.17" evidence="10"/>
<dbReference type="Gene3D" id="3.20.20.540">
    <property type="entry name" value="Radical SAM ThiC family, central domain"/>
    <property type="match status" value="1"/>
</dbReference>
<dbReference type="NCBIfam" id="TIGR00190">
    <property type="entry name" value="thiC"/>
    <property type="match status" value="1"/>
</dbReference>
<name>A0A0P0CFU2_9BACT</name>
<dbReference type="KEGG" id="rti:DC20_19560"/>
<accession>A0A0P0CFU2</accession>
<comment type="catalytic activity">
    <reaction evidence="10">
        <text>5-amino-1-(5-phospho-beta-D-ribosyl)imidazole + S-adenosyl-L-methionine = 4-amino-2-methyl-5-(phosphooxymethyl)pyrimidine + CO + 5'-deoxyadenosine + formate + L-methionine + 3 H(+)</text>
        <dbReference type="Rhea" id="RHEA:24840"/>
        <dbReference type="ChEBI" id="CHEBI:15378"/>
        <dbReference type="ChEBI" id="CHEBI:15740"/>
        <dbReference type="ChEBI" id="CHEBI:17245"/>
        <dbReference type="ChEBI" id="CHEBI:17319"/>
        <dbReference type="ChEBI" id="CHEBI:57844"/>
        <dbReference type="ChEBI" id="CHEBI:58354"/>
        <dbReference type="ChEBI" id="CHEBI:59789"/>
        <dbReference type="ChEBI" id="CHEBI:137981"/>
        <dbReference type="EC" id="4.1.99.17"/>
    </reaction>
</comment>
<comment type="pathway">
    <text evidence="10">Cofactor biosynthesis; thiamine diphosphate biosynthesis.</text>
</comment>
<dbReference type="SFLD" id="SFLDS00113">
    <property type="entry name" value="Radical_SAM_Phosphomethylpyrim"/>
    <property type="match status" value="1"/>
</dbReference>
<dbReference type="GO" id="GO:0009229">
    <property type="term" value="P:thiamine diphosphate biosynthetic process"/>
    <property type="evidence" value="ECO:0007669"/>
    <property type="project" value="UniProtKB-UniRule"/>
</dbReference>
<dbReference type="InterPro" id="IPR037509">
    <property type="entry name" value="ThiC"/>
</dbReference>
<dbReference type="EMBL" id="CP012643">
    <property type="protein sequence ID" value="ALJ00781.1"/>
    <property type="molecule type" value="Genomic_DNA"/>
</dbReference>
<evidence type="ECO:0000256" key="3">
    <source>
        <dbReference type="ARBA" id="ARBA00022691"/>
    </source>
</evidence>
<dbReference type="Pfam" id="PF01964">
    <property type="entry name" value="ThiC_Rad_SAM"/>
    <property type="match status" value="1"/>
</dbReference>
<evidence type="ECO:0000256" key="8">
    <source>
        <dbReference type="ARBA" id="ARBA00023014"/>
    </source>
</evidence>
<evidence type="ECO:0000256" key="2">
    <source>
        <dbReference type="ARBA" id="ARBA00022485"/>
    </source>
</evidence>
<dbReference type="GO" id="GO:0005829">
    <property type="term" value="C:cytosol"/>
    <property type="evidence" value="ECO:0007669"/>
    <property type="project" value="TreeGrafter"/>
</dbReference>
<dbReference type="OrthoDB" id="9805897at2"/>
<dbReference type="Proteomes" id="UP000061382">
    <property type="component" value="Chromosome"/>
</dbReference>
<dbReference type="RefSeq" id="WP_062545389.1">
    <property type="nucleotide sequence ID" value="NZ_CP012643.1"/>
</dbReference>
<dbReference type="PANTHER" id="PTHR30557">
    <property type="entry name" value="THIAMINE BIOSYNTHESIS PROTEIN THIC"/>
    <property type="match status" value="1"/>
</dbReference>
<evidence type="ECO:0000256" key="5">
    <source>
        <dbReference type="ARBA" id="ARBA00022833"/>
    </source>
</evidence>
<keyword evidence="9 10" id="KW-0456">Lyase</keyword>
<feature type="binding site" evidence="10">
    <location>
        <position position="259"/>
    </location>
    <ligand>
        <name>substrate</name>
    </ligand>
</feature>
<evidence type="ECO:0000313" key="13">
    <source>
        <dbReference type="Proteomes" id="UP000061382"/>
    </source>
</evidence>
<dbReference type="FunFam" id="3.20.20.540:FF:000001">
    <property type="entry name" value="Phosphomethylpyrimidine synthase"/>
    <property type="match status" value="1"/>
</dbReference>
<dbReference type="InterPro" id="IPR025747">
    <property type="entry name" value="ThiC-associated_dom"/>
</dbReference>
<gene>
    <name evidence="10" type="primary">thiC</name>
    <name evidence="12" type="ORF">DC20_19560</name>
</gene>
<keyword evidence="6 10" id="KW-0784">Thiamine biosynthesis</keyword>
<dbReference type="Pfam" id="PF13667">
    <property type="entry name" value="ThiC-associated"/>
    <property type="match status" value="1"/>
</dbReference>
<dbReference type="PANTHER" id="PTHR30557:SF1">
    <property type="entry name" value="PHOSPHOMETHYLPYRIMIDINE SYNTHASE, CHLOROPLASTIC"/>
    <property type="match status" value="1"/>
</dbReference>
<protein>
    <recommendedName>
        <fullName evidence="10">Phosphomethylpyrimidine synthase</fullName>
        <ecNumber evidence="10">4.1.99.17</ecNumber>
    </recommendedName>
    <alternativeName>
        <fullName evidence="10">Hydroxymethylpyrimidine phosphate synthase</fullName>
        <shortName evidence="10">HMP-P synthase</shortName>
        <shortName evidence="10">HMP-phosphate synthase</shortName>
        <shortName evidence="10">HMPP synthase</shortName>
    </alternativeName>
    <alternativeName>
        <fullName evidence="10">Thiamine biosynthesis protein ThiC</fullName>
    </alternativeName>
</protein>
<feature type="binding site" evidence="10">
    <location>
        <position position="492"/>
    </location>
    <ligand>
        <name>Zn(2+)</name>
        <dbReference type="ChEBI" id="CHEBI:29105"/>
    </ligand>
</feature>
<feature type="binding site" evidence="10">
    <location>
        <begin position="344"/>
        <end position="346"/>
    </location>
    <ligand>
        <name>substrate</name>
    </ligand>
</feature>
<feature type="binding site" evidence="10">
    <location>
        <position position="451"/>
    </location>
    <ligand>
        <name>substrate</name>
    </ligand>
</feature>
<feature type="binding site" evidence="10">
    <location>
        <position position="580"/>
    </location>
    <ligand>
        <name>[4Fe-4S] cluster</name>
        <dbReference type="ChEBI" id="CHEBI:49883"/>
        <note>4Fe-4S-S-AdoMet</note>
    </ligand>
</feature>
<feature type="binding site" evidence="10">
    <location>
        <position position="288"/>
    </location>
    <ligand>
        <name>substrate</name>
    </ligand>
</feature>
<dbReference type="SFLD" id="SFLDG01114">
    <property type="entry name" value="phosphomethylpyrimidine_syntha"/>
    <property type="match status" value="1"/>
</dbReference>
<dbReference type="STRING" id="512763.DC20_19560"/>
<keyword evidence="4 10" id="KW-0479">Metal-binding</keyword>
<keyword evidence="7 10" id="KW-0408">Iron</keyword>
<sequence>MKEEKTPDQQVITRTPLPNSRKVFVPGTLHNIRVAMRVISLNDTVTKVIGGENREVNPPVTVYDTSGPYTDPNFEIDLKKGLPRLREPWIQARQDVEQLSGLTSDYGRLRAADPSLDNLRFEHIQAPYRAKAGQNVTQLHYARQGIITAEMEYVAIRENQRIDELKNDASLWQQHAGNSFGANTPRNYITPEFVRQEIAAGRAIIPSNINHPESEPMIIGRNFLVKINTNIGNSVVSSSIEEEVEKAVWSCRWGGDTLMDLSTGKNIHETREWIIRNCPVPVGTVPIYQALEKVKGKAEDLTWEIFRDTLIEQAEQGVDYFTIHAGVLLRYIPLTAKRVTGIVSRGGSIMAKWCLAHHKESFLYTHFEEICEIMKAYDVAFSLGDGLRPGSIADANDAAQFAELETLGELTKIAWKHDVQVMIEGPGHVPMHLIKENMEKQLEHCAEAPFYTLGPLTTDIAPGYDHITSAIGAAMIGWYGTAMLCYVTPKEHLGLPNKKDVKDGVITYKIAAHAADLAKGHPGAQYRDNALSKARFEFRWEDQFNLSLDPDTAREYHDETLPAEGAKVAHFCSMCGPHFCSMKITQDVREYAEKLGVEADAALEKGMEVKASEFKDKGSEVYL</sequence>
<keyword evidence="13" id="KW-1185">Reference proteome</keyword>